<dbReference type="InterPro" id="IPR001646">
    <property type="entry name" value="5peptide_repeat"/>
</dbReference>
<protein>
    <submittedName>
        <fullName evidence="1">Uncharacterized protein</fullName>
    </submittedName>
</protein>
<reference evidence="1" key="1">
    <citation type="submission" date="2021-02" db="EMBL/GenBank/DDBJ databases">
        <authorList>
            <person name="Nowell W R."/>
        </authorList>
    </citation>
    <scope>NUCLEOTIDE SEQUENCE</scope>
</reference>
<evidence type="ECO:0000313" key="1">
    <source>
        <dbReference type="EMBL" id="CAF1084037.1"/>
    </source>
</evidence>
<proteinExistence type="predicted"/>
<dbReference type="Proteomes" id="UP000663891">
    <property type="component" value="Unassembled WGS sequence"/>
</dbReference>
<dbReference type="PANTHER" id="PTHR14136:SF17">
    <property type="entry name" value="BTB_POZ DOMAIN-CONTAINING PROTEIN KCTD9"/>
    <property type="match status" value="1"/>
</dbReference>
<dbReference type="AlphaFoldDB" id="A0A814MWK7"/>
<dbReference type="EMBL" id="CAJNON010000189">
    <property type="protein sequence ID" value="CAF1084037.1"/>
    <property type="molecule type" value="Genomic_DNA"/>
</dbReference>
<comment type="caution">
    <text evidence="1">The sequence shown here is derived from an EMBL/GenBank/DDBJ whole genome shotgun (WGS) entry which is preliminary data.</text>
</comment>
<dbReference type="PANTHER" id="PTHR14136">
    <property type="entry name" value="BTB_POZ DOMAIN-CONTAINING PROTEIN KCTD9"/>
    <property type="match status" value="1"/>
</dbReference>
<sequence length="991" mass="116734">MLFIYIKYVYIFIELFQYCHANSTIIHLNKTFEYNVSTTDDKFDLIISQNLSEENCSYPFLTLVDLISFYSLTITNLTILPESINSLKLIHLCIYIDIKTIEKFRSIRRLIFKNCTIQFLASQQHEDYDLYPKNLSRWSFNQGQTETFDQFITMINHLGPFKSDLQMSNCFKPILSFNDFIPLRTQFIFLSITCENFQIDKPFDNKTRDAIYLTPTLIINIQSSHCPSIEKYYWLNLKLTLTFLGFCIFYSLQKERFFNDGYRYKQQDQYEREQQLLFNTYIQDISDILLKITDKNNIDENILLHIRTKTLLIFKNLGTKYKKDIILFLYERHLIQNNQLNLRGINLNNVELICPYDFSRLYLPDVIWSNAIFINCRLTFAILDRAYLINAKFINSTIQYASLIDANLDNSYFIKTIIMNTNFNGASFIQADFLQADIVQGNNFTNTDLYQAKFTNNQWEGQYINIIKHDFSNARLPNGTFQLINSEKNLIKNGNAEMECFATNQTIWTTIHDNMTLSTNITNNDTYWGKCSFVISTPTRVYQNINLNSYKHLIDTNNSILSFLGYASCNQSYFEIHIFGDDNILHALKIYSKRFFNDGYRYKQQDQYEREQQLLFNTYIQDISDILLKITDKNNIDENILLHIRTKTLLIFKNLDTKYKKDIILFLYERHLIQNNQLNLRGINLNDVELICPYDFSRLYLPDVIWSNAIFINCRLTFAILDRTYLINAKFINSTLQYTSLIDVNLDNSHFVKTIIMNTNFNGASFIQADFLQADIVQGNNFTNTDLYQAKFTNNQWEGKYINIIKHDFSNARLPNGTFQLMNSEKNLIKNGNAEMECFATNQTIWTTIHDNMTLSTNITNNDTYWGNCSFVISTPTRVYQNINLNSYKHLIDTNNSILSFLGYASCNQSYFEIHIFGDDNILHALKIYSKPMNDTESYRNKSMYLYGEYEYNLPIRTRSITIYFGVETFTIDHQCYFDNITLRINQSKIN</sequence>
<evidence type="ECO:0000313" key="2">
    <source>
        <dbReference type="Proteomes" id="UP000663891"/>
    </source>
</evidence>
<dbReference type="Gene3D" id="2.160.20.80">
    <property type="entry name" value="E3 ubiquitin-protein ligase SopA"/>
    <property type="match status" value="2"/>
</dbReference>
<name>A0A814MWK7_9BILA</name>
<organism evidence="1 2">
    <name type="scientific">Adineta steineri</name>
    <dbReference type="NCBI Taxonomy" id="433720"/>
    <lineage>
        <taxon>Eukaryota</taxon>
        <taxon>Metazoa</taxon>
        <taxon>Spiralia</taxon>
        <taxon>Gnathifera</taxon>
        <taxon>Rotifera</taxon>
        <taxon>Eurotatoria</taxon>
        <taxon>Bdelloidea</taxon>
        <taxon>Adinetida</taxon>
        <taxon>Adinetidae</taxon>
        <taxon>Adineta</taxon>
    </lineage>
</organism>
<dbReference type="Pfam" id="PF00805">
    <property type="entry name" value="Pentapeptide"/>
    <property type="match status" value="4"/>
</dbReference>
<dbReference type="SUPFAM" id="SSF141571">
    <property type="entry name" value="Pentapeptide repeat-like"/>
    <property type="match status" value="2"/>
</dbReference>
<gene>
    <name evidence="1" type="ORF">VCS650_LOCUS19178</name>
</gene>
<dbReference type="InterPro" id="IPR051082">
    <property type="entry name" value="Pentapeptide-BTB/POZ_domain"/>
</dbReference>
<accession>A0A814MWK7</accession>
<dbReference type="OrthoDB" id="9995829at2759"/>